<comment type="caution">
    <text evidence="3">The sequence shown here is derived from an EMBL/GenBank/DDBJ whole genome shotgun (WGS) entry which is preliminary data.</text>
</comment>
<dbReference type="GO" id="GO:0008757">
    <property type="term" value="F:S-adenosylmethionine-dependent methyltransferase activity"/>
    <property type="evidence" value="ECO:0007669"/>
    <property type="project" value="InterPro"/>
</dbReference>
<keyword evidence="1 3" id="KW-0808">Transferase</keyword>
<evidence type="ECO:0000313" key="3">
    <source>
        <dbReference type="EMBL" id="HDY58853.1"/>
    </source>
</evidence>
<feature type="domain" description="Methyltransferase type 11" evidence="2">
    <location>
        <begin position="67"/>
        <end position="158"/>
    </location>
</feature>
<dbReference type="Gene3D" id="3.40.50.150">
    <property type="entry name" value="Vaccinia Virus protein VP39"/>
    <property type="match status" value="1"/>
</dbReference>
<dbReference type="SUPFAM" id="SSF53335">
    <property type="entry name" value="S-adenosyl-L-methionine-dependent methyltransferases"/>
    <property type="match status" value="1"/>
</dbReference>
<dbReference type="AlphaFoldDB" id="A0A7V0Z586"/>
<accession>A0A7V0Z586</accession>
<dbReference type="GO" id="GO:0032259">
    <property type="term" value="P:methylation"/>
    <property type="evidence" value="ECO:0007669"/>
    <property type="project" value="UniProtKB-KW"/>
</dbReference>
<name>A0A7V0Z586_UNCW3</name>
<dbReference type="InterPro" id="IPR050447">
    <property type="entry name" value="Erg6_SMT_methyltransf"/>
</dbReference>
<organism evidence="3">
    <name type="scientific">candidate division WOR-3 bacterium</name>
    <dbReference type="NCBI Taxonomy" id="2052148"/>
    <lineage>
        <taxon>Bacteria</taxon>
        <taxon>Bacteria division WOR-3</taxon>
    </lineage>
</organism>
<dbReference type="Pfam" id="PF08241">
    <property type="entry name" value="Methyltransf_11"/>
    <property type="match status" value="1"/>
</dbReference>
<keyword evidence="3" id="KW-0489">Methyltransferase</keyword>
<dbReference type="PANTHER" id="PTHR44068:SF11">
    <property type="entry name" value="GERANYL DIPHOSPHATE 2-C-METHYLTRANSFERASE"/>
    <property type="match status" value="1"/>
</dbReference>
<dbReference type="InterPro" id="IPR029063">
    <property type="entry name" value="SAM-dependent_MTases_sf"/>
</dbReference>
<dbReference type="EMBL" id="DSKY01000014">
    <property type="protein sequence ID" value="HDY58853.1"/>
    <property type="molecule type" value="Genomic_DNA"/>
</dbReference>
<protein>
    <submittedName>
        <fullName evidence="3">SAM-dependent methyltransferase</fullName>
    </submittedName>
</protein>
<dbReference type="CDD" id="cd02440">
    <property type="entry name" value="AdoMet_MTases"/>
    <property type="match status" value="1"/>
</dbReference>
<sequence length="269" mass="30390">MKGGNMQIYRKDYTIKDVQDVYDGPGGLLWEAVMGEQIHSGGPEATDVLAQKLGLKPGMIVADLCSALGAPARHLASKYGVYVKGVDATKTMLQKAMERTKAAKLEHMIEYYEGNVMDLPFKSGTIDIVWGQEAWCYVTDKERLLREAYRVLKPGGKIGFTDWIITGKITPQELDPLYDSMAFPYMESFEGYQELMKKVGFKVLEAIDNTEAFARHFDQYYEMVTVKMKPDILKNFGQDLYTFAENLVTIWRKAAHEHKVGSGLFIGQK</sequence>
<proteinExistence type="predicted"/>
<dbReference type="PANTHER" id="PTHR44068">
    <property type="entry name" value="ZGC:194242"/>
    <property type="match status" value="1"/>
</dbReference>
<gene>
    <name evidence="3" type="ORF">ENP86_04795</name>
</gene>
<reference evidence="3" key="1">
    <citation type="journal article" date="2020" name="mSystems">
        <title>Genome- and Community-Level Interaction Insights into Carbon Utilization and Element Cycling Functions of Hydrothermarchaeota in Hydrothermal Sediment.</title>
        <authorList>
            <person name="Zhou Z."/>
            <person name="Liu Y."/>
            <person name="Xu W."/>
            <person name="Pan J."/>
            <person name="Luo Z.H."/>
            <person name="Li M."/>
        </authorList>
    </citation>
    <scope>NUCLEOTIDE SEQUENCE [LARGE SCALE GENOMIC DNA]</scope>
    <source>
        <strain evidence="3">SpSt-258</strain>
    </source>
</reference>
<dbReference type="InterPro" id="IPR013216">
    <property type="entry name" value="Methyltransf_11"/>
</dbReference>
<evidence type="ECO:0000259" key="2">
    <source>
        <dbReference type="Pfam" id="PF08241"/>
    </source>
</evidence>
<evidence type="ECO:0000256" key="1">
    <source>
        <dbReference type="ARBA" id="ARBA00022679"/>
    </source>
</evidence>